<comment type="caution">
    <text evidence="3">The sequence shown here is derived from an EMBL/GenBank/DDBJ whole genome shotgun (WGS) entry which is preliminary data.</text>
</comment>
<evidence type="ECO:0000313" key="4">
    <source>
        <dbReference type="Proteomes" id="UP000469185"/>
    </source>
</evidence>
<feature type="domain" description="VWFA" evidence="2">
    <location>
        <begin position="483"/>
        <end position="665"/>
    </location>
</feature>
<dbReference type="AlphaFoldDB" id="A0A6N9YT73"/>
<feature type="region of interest" description="Disordered" evidence="1">
    <location>
        <begin position="396"/>
        <end position="424"/>
    </location>
</feature>
<dbReference type="SUPFAM" id="SSF53300">
    <property type="entry name" value="vWA-like"/>
    <property type="match status" value="1"/>
</dbReference>
<evidence type="ECO:0000259" key="2">
    <source>
        <dbReference type="SMART" id="SM00327"/>
    </source>
</evidence>
<dbReference type="RefSeq" id="WP_163821035.1">
    <property type="nucleotide sequence ID" value="NZ_JAAGOB010000018.1"/>
</dbReference>
<name>A0A6N9YT73_9ACTN</name>
<accession>A0A6N9YT73</accession>
<evidence type="ECO:0000313" key="3">
    <source>
        <dbReference type="EMBL" id="NED98241.1"/>
    </source>
</evidence>
<gene>
    <name evidence="3" type="ORF">G1H11_23350</name>
</gene>
<dbReference type="Proteomes" id="UP000469185">
    <property type="component" value="Unassembled WGS sequence"/>
</dbReference>
<dbReference type="SMART" id="SM00327">
    <property type="entry name" value="VWA"/>
    <property type="match status" value="1"/>
</dbReference>
<protein>
    <submittedName>
        <fullName evidence="3">VWA domain-containing protein</fullName>
    </submittedName>
</protein>
<proteinExistence type="predicted"/>
<evidence type="ECO:0000256" key="1">
    <source>
        <dbReference type="SAM" id="MobiDB-lite"/>
    </source>
</evidence>
<feature type="region of interest" description="Disordered" evidence="1">
    <location>
        <begin position="442"/>
        <end position="465"/>
    </location>
</feature>
<dbReference type="Gene3D" id="3.40.50.410">
    <property type="entry name" value="von Willebrand factor, type A domain"/>
    <property type="match status" value="1"/>
</dbReference>
<feature type="compositionally biased region" description="Low complexity" evidence="1">
    <location>
        <begin position="442"/>
        <end position="458"/>
    </location>
</feature>
<sequence>MTGTGRYLYGRWHEGPDPLAPPVDLREALDSLGRDVMQGYSPRSALDEMLRRGTRTATGLDDLTRRVWQRRAEIQARNRLDGTLREVRRLLDEAIDAERRALFPDPSDEARLSEAELDALPAGTAAAVRELAPYRWRSEQAREKYRRIEELLGRELLDAQFARMRDALSQADQVDADRAREMLADLNALLSAHAQAAGDINARFDEFMSRHGAYFPENPNDVDELIDALAARAAAAQRMLNSMTPEQRAELAELSQRAFGDPRLAGELAALNEALRALRPQEDWSSSTRFSGQQQLGLGAGAQAMADLAELDALAEQLSQSYPGARLEDIDVEALERQLGSEATVDARRLAELERQLREHGLLERAADGSLRLSPKALRRLAEAALADVIRAVRETGQRDTESAGSAGDLSGATTPWEFGDSRPWDASRTVRNAVLRVAASGAAAGRGTTDGPAGRGPHPAGDGRIRLDVTDVEVAETEHRSRAAVALCVDTSWSMVQEGRWLPMKRMALALHHLLSTRFRQDALQLITFGRHAASVELEELVGLDGVWEQGTNAHHALLLAGRHLRRHPGAKPVVLMVTDGEPTAHLEPDGTAEFSYPPSMRTLRKTVAEVDRLAGLGASVTVFRLGDDPALAEFVDLIARRSGGRVIAPVMDGLGAAVVGDYLRTRNR</sequence>
<dbReference type="InterPro" id="IPR002035">
    <property type="entry name" value="VWF_A"/>
</dbReference>
<reference evidence="3 4" key="1">
    <citation type="submission" date="2020-02" db="EMBL/GenBank/DDBJ databases">
        <authorList>
            <person name="Li X.-J."/>
            <person name="Feng X.-M."/>
        </authorList>
    </citation>
    <scope>NUCLEOTIDE SEQUENCE [LARGE SCALE GENOMIC DNA]</scope>
    <source>
        <strain evidence="3 4">CGMCC 4.7225</strain>
    </source>
</reference>
<dbReference type="InterPro" id="IPR036465">
    <property type="entry name" value="vWFA_dom_sf"/>
</dbReference>
<dbReference type="EMBL" id="JAAGOB010000018">
    <property type="protein sequence ID" value="NED98241.1"/>
    <property type="molecule type" value="Genomic_DNA"/>
</dbReference>
<organism evidence="3 4">
    <name type="scientific">Phytoactinopolyspora alkaliphila</name>
    <dbReference type="NCBI Taxonomy" id="1783498"/>
    <lineage>
        <taxon>Bacteria</taxon>
        <taxon>Bacillati</taxon>
        <taxon>Actinomycetota</taxon>
        <taxon>Actinomycetes</taxon>
        <taxon>Jiangellales</taxon>
        <taxon>Jiangellaceae</taxon>
        <taxon>Phytoactinopolyspora</taxon>
    </lineage>
</organism>
<dbReference type="CDD" id="cd00198">
    <property type="entry name" value="vWFA"/>
    <property type="match status" value="1"/>
</dbReference>
<keyword evidence="4" id="KW-1185">Reference proteome</keyword>